<keyword evidence="2 5" id="KW-0812">Transmembrane</keyword>
<evidence type="ECO:0000256" key="2">
    <source>
        <dbReference type="ARBA" id="ARBA00022692"/>
    </source>
</evidence>
<feature type="domain" description="RDD" evidence="6">
    <location>
        <begin position="29"/>
        <end position="157"/>
    </location>
</feature>
<evidence type="ECO:0000259" key="6">
    <source>
        <dbReference type="Pfam" id="PF06271"/>
    </source>
</evidence>
<evidence type="ECO:0000313" key="8">
    <source>
        <dbReference type="Proteomes" id="UP000595895"/>
    </source>
</evidence>
<accession>A0A7T7M8U3</accession>
<evidence type="ECO:0000256" key="1">
    <source>
        <dbReference type="ARBA" id="ARBA00004141"/>
    </source>
</evidence>
<dbReference type="InterPro" id="IPR010432">
    <property type="entry name" value="RDD"/>
</dbReference>
<feature type="transmembrane region" description="Helical" evidence="5">
    <location>
        <begin position="119"/>
        <end position="144"/>
    </location>
</feature>
<comment type="subcellular location">
    <subcellularLocation>
        <location evidence="1">Membrane</location>
        <topology evidence="1">Multi-pass membrane protein</topology>
    </subcellularLocation>
</comment>
<dbReference type="KEGG" id="awe:JG540_07990"/>
<feature type="transmembrane region" description="Helical" evidence="5">
    <location>
        <begin position="66"/>
        <end position="88"/>
    </location>
</feature>
<evidence type="ECO:0000256" key="3">
    <source>
        <dbReference type="ARBA" id="ARBA00022989"/>
    </source>
</evidence>
<gene>
    <name evidence="7" type="ORF">JG540_07990</name>
</gene>
<keyword evidence="4 5" id="KW-0472">Membrane</keyword>
<organism evidence="7 8">
    <name type="scientific">Actinomyces weissii</name>
    <dbReference type="NCBI Taxonomy" id="675090"/>
    <lineage>
        <taxon>Bacteria</taxon>
        <taxon>Bacillati</taxon>
        <taxon>Actinomycetota</taxon>
        <taxon>Actinomycetes</taxon>
        <taxon>Actinomycetales</taxon>
        <taxon>Actinomycetaceae</taxon>
        <taxon>Actinomyces</taxon>
    </lineage>
</organism>
<keyword evidence="8" id="KW-1185">Reference proteome</keyword>
<evidence type="ECO:0000256" key="4">
    <source>
        <dbReference type="ARBA" id="ARBA00023136"/>
    </source>
</evidence>
<sequence length="280" mass="29865">MTMDTSSERRIEQERMVTGEAVALDVVPATVGSRLLSGAIDYGIIVVGLALSTSSLGRIAPANSSYAAVMTLVALIFFFWIVVVPVTVETLSRGLSAGRLVMGTRVVRDDGGAVRLRHALVRALVALVEVFISSGVLAVCSCIVTRRGKRLGDLLAGTYVVHDRAGARSAPPLLMPPELAQWAAGADLHALPGHLALVARSFLQRTTSLDPVSRQRIAAELTQQVLPLVAPPPPAGTHPERFLAAVLVERRDRELVQALKDRSVDEQLRLAEAATVHSVP</sequence>
<dbReference type="Proteomes" id="UP000595895">
    <property type="component" value="Chromosome"/>
</dbReference>
<dbReference type="GO" id="GO:0016020">
    <property type="term" value="C:membrane"/>
    <property type="evidence" value="ECO:0007669"/>
    <property type="project" value="UniProtKB-SubCell"/>
</dbReference>
<proteinExistence type="predicted"/>
<dbReference type="EMBL" id="CP066802">
    <property type="protein sequence ID" value="QQM66982.1"/>
    <property type="molecule type" value="Genomic_DNA"/>
</dbReference>
<evidence type="ECO:0000256" key="5">
    <source>
        <dbReference type="SAM" id="Phobius"/>
    </source>
</evidence>
<protein>
    <submittedName>
        <fullName evidence="7">RDD family protein</fullName>
    </submittedName>
</protein>
<dbReference type="AlphaFoldDB" id="A0A7T7M8U3"/>
<reference evidence="7 8" key="1">
    <citation type="submission" date="2020-12" db="EMBL/GenBank/DDBJ databases">
        <authorList>
            <person name="Zhou J."/>
        </authorList>
    </citation>
    <scope>NUCLEOTIDE SEQUENCE [LARGE SCALE GENOMIC DNA]</scope>
    <source>
        <strain evidence="7 8">CCUG 61299</strain>
    </source>
</reference>
<dbReference type="Pfam" id="PF06271">
    <property type="entry name" value="RDD"/>
    <property type="match status" value="1"/>
</dbReference>
<dbReference type="PANTHER" id="PTHR38480:SF1">
    <property type="entry name" value="SLR0254 PROTEIN"/>
    <property type="match status" value="1"/>
</dbReference>
<dbReference type="PANTHER" id="PTHR38480">
    <property type="entry name" value="SLR0254 PROTEIN"/>
    <property type="match status" value="1"/>
</dbReference>
<evidence type="ECO:0000313" key="7">
    <source>
        <dbReference type="EMBL" id="QQM66982.1"/>
    </source>
</evidence>
<keyword evidence="3 5" id="KW-1133">Transmembrane helix</keyword>
<name>A0A7T7M8U3_9ACTO</name>